<feature type="transmembrane region" description="Helical" evidence="2">
    <location>
        <begin position="37"/>
        <end position="60"/>
    </location>
</feature>
<feature type="transmembrane region" description="Helical" evidence="2">
    <location>
        <begin position="103"/>
        <end position="124"/>
    </location>
</feature>
<sequence length="182" mass="20649">MDQINGVIDALTEYTRNLPVIKDLAQKAGVSTGHISIGFIAFLSVFMLLGIGADLITDLIGMFYPMYMSFKALETKGADDDKLWLTYWVVFAIYKVVDEWSEIFFFWVPFYYPIKLAFLVYLFLPQTKGAVKLYDSFIRPFVLKHQAEIDAGLSKAGEAASLVQQAAKEEALKKGFEYMTHK</sequence>
<protein>
    <recommendedName>
        <fullName evidence="5">Receptor expression-enhancing protein</fullName>
    </recommendedName>
</protein>
<dbReference type="Proteomes" id="UP000187209">
    <property type="component" value="Unassembled WGS sequence"/>
</dbReference>
<evidence type="ECO:0008006" key="5">
    <source>
        <dbReference type="Google" id="ProtNLM"/>
    </source>
</evidence>
<dbReference type="Pfam" id="PF03134">
    <property type="entry name" value="TB2_DP1_HVA22"/>
    <property type="match status" value="1"/>
</dbReference>
<evidence type="ECO:0000313" key="4">
    <source>
        <dbReference type="Proteomes" id="UP000187209"/>
    </source>
</evidence>
<dbReference type="AlphaFoldDB" id="A0A1R2C995"/>
<evidence type="ECO:0000256" key="1">
    <source>
        <dbReference type="RuleBase" id="RU362006"/>
    </source>
</evidence>
<keyword evidence="2" id="KW-1133">Transmembrane helix</keyword>
<keyword evidence="2" id="KW-0812">Transmembrane</keyword>
<evidence type="ECO:0000313" key="3">
    <source>
        <dbReference type="EMBL" id="OMJ85574.1"/>
    </source>
</evidence>
<proteinExistence type="inferred from homology"/>
<dbReference type="GO" id="GO:0016020">
    <property type="term" value="C:membrane"/>
    <property type="evidence" value="ECO:0007669"/>
    <property type="project" value="UniProtKB-SubCell"/>
</dbReference>
<keyword evidence="2" id="KW-0472">Membrane</keyword>
<name>A0A1R2C995_9CILI</name>
<dbReference type="PANTHER" id="PTHR12300">
    <property type="entry name" value="HVA22-LIKE PROTEINS"/>
    <property type="match status" value="1"/>
</dbReference>
<comment type="subcellular location">
    <subcellularLocation>
        <location evidence="1">Membrane</location>
        <topology evidence="1">Multi-pass membrane protein</topology>
    </subcellularLocation>
</comment>
<dbReference type="OrthoDB" id="290016at2759"/>
<accession>A0A1R2C995</accession>
<gene>
    <name evidence="3" type="ORF">SteCoe_13049</name>
</gene>
<reference evidence="3 4" key="1">
    <citation type="submission" date="2016-11" db="EMBL/GenBank/DDBJ databases">
        <title>The macronuclear genome of Stentor coeruleus: a giant cell with tiny introns.</title>
        <authorList>
            <person name="Slabodnick M."/>
            <person name="Ruby J.G."/>
            <person name="Reiff S.B."/>
            <person name="Swart E.C."/>
            <person name="Gosai S."/>
            <person name="Prabakaran S."/>
            <person name="Witkowska E."/>
            <person name="Larue G.E."/>
            <person name="Fisher S."/>
            <person name="Freeman R.M."/>
            <person name="Gunawardena J."/>
            <person name="Chu W."/>
            <person name="Stover N.A."/>
            <person name="Gregory B.D."/>
            <person name="Nowacki M."/>
            <person name="Derisi J."/>
            <person name="Roy S.W."/>
            <person name="Marshall W.F."/>
            <person name="Sood P."/>
        </authorList>
    </citation>
    <scope>NUCLEOTIDE SEQUENCE [LARGE SCALE GENOMIC DNA]</scope>
    <source>
        <strain evidence="3">WM001</strain>
    </source>
</reference>
<evidence type="ECO:0000256" key="2">
    <source>
        <dbReference type="SAM" id="Phobius"/>
    </source>
</evidence>
<comment type="caution">
    <text evidence="3">The sequence shown here is derived from an EMBL/GenBank/DDBJ whole genome shotgun (WGS) entry which is preliminary data.</text>
</comment>
<dbReference type="EMBL" id="MPUH01000232">
    <property type="protein sequence ID" value="OMJ85574.1"/>
    <property type="molecule type" value="Genomic_DNA"/>
</dbReference>
<keyword evidence="4" id="KW-1185">Reference proteome</keyword>
<dbReference type="InterPro" id="IPR004345">
    <property type="entry name" value="TB2_DP1_HVA22"/>
</dbReference>
<comment type="similarity">
    <text evidence="1">Belongs to the DP1 family.</text>
</comment>
<organism evidence="3 4">
    <name type="scientific">Stentor coeruleus</name>
    <dbReference type="NCBI Taxonomy" id="5963"/>
    <lineage>
        <taxon>Eukaryota</taxon>
        <taxon>Sar</taxon>
        <taxon>Alveolata</taxon>
        <taxon>Ciliophora</taxon>
        <taxon>Postciliodesmatophora</taxon>
        <taxon>Heterotrichea</taxon>
        <taxon>Heterotrichida</taxon>
        <taxon>Stentoridae</taxon>
        <taxon>Stentor</taxon>
    </lineage>
</organism>